<evidence type="ECO:0000259" key="1">
    <source>
        <dbReference type="PROSITE" id="PS51186"/>
    </source>
</evidence>
<dbReference type="GO" id="GO:0016747">
    <property type="term" value="F:acyltransferase activity, transferring groups other than amino-acyl groups"/>
    <property type="evidence" value="ECO:0007669"/>
    <property type="project" value="InterPro"/>
</dbReference>
<dbReference type="PROSITE" id="PS51186">
    <property type="entry name" value="GNAT"/>
    <property type="match status" value="1"/>
</dbReference>
<dbReference type="SUPFAM" id="SSF55729">
    <property type="entry name" value="Acyl-CoA N-acyltransferases (Nat)"/>
    <property type="match status" value="1"/>
</dbReference>
<protein>
    <recommendedName>
        <fullName evidence="1">N-acetyltransferase domain-containing protein</fullName>
    </recommendedName>
</protein>
<evidence type="ECO:0000313" key="2">
    <source>
        <dbReference type="EMBL" id="CAA6823253.1"/>
    </source>
</evidence>
<reference evidence="2" key="1">
    <citation type="submission" date="2020-01" db="EMBL/GenBank/DDBJ databases">
        <authorList>
            <person name="Meier V. D."/>
            <person name="Meier V D."/>
        </authorList>
    </citation>
    <scope>NUCLEOTIDE SEQUENCE</scope>
    <source>
        <strain evidence="2">HLG_WM_MAG_01</strain>
    </source>
</reference>
<organism evidence="2">
    <name type="scientific">uncultured Sulfurovum sp</name>
    <dbReference type="NCBI Taxonomy" id="269237"/>
    <lineage>
        <taxon>Bacteria</taxon>
        <taxon>Pseudomonadati</taxon>
        <taxon>Campylobacterota</taxon>
        <taxon>Epsilonproteobacteria</taxon>
        <taxon>Campylobacterales</taxon>
        <taxon>Sulfurovaceae</taxon>
        <taxon>Sulfurovum</taxon>
        <taxon>environmental samples</taxon>
    </lineage>
</organism>
<proteinExistence type="predicted"/>
<dbReference type="InterPro" id="IPR000182">
    <property type="entry name" value="GNAT_dom"/>
</dbReference>
<gene>
    <name evidence="2" type="ORF">HELGO_WM897</name>
</gene>
<dbReference type="Pfam" id="PF13508">
    <property type="entry name" value="Acetyltransf_7"/>
    <property type="match status" value="1"/>
</dbReference>
<dbReference type="Gene3D" id="3.40.630.30">
    <property type="match status" value="1"/>
</dbReference>
<dbReference type="CDD" id="cd04301">
    <property type="entry name" value="NAT_SF"/>
    <property type="match status" value="1"/>
</dbReference>
<name>A0A6S6U2Y7_9BACT</name>
<dbReference type="InterPro" id="IPR016181">
    <property type="entry name" value="Acyl_CoA_acyltransferase"/>
</dbReference>
<sequence length="132" mass="15592">MMSTDINTIKQNSFKIVEENKNLKNITTVYNHATSYKLDLYIDAEIIGFIDYKIKDEVLKKIYISQISIDAYYQRNGLGTYLINCLKKEFNTIGLLSIGKSLNIFYEKNHFEEDLSKKKQRNNRNYVWTKQS</sequence>
<accession>A0A6S6U2Y7</accession>
<dbReference type="EMBL" id="CACVAS010000117">
    <property type="protein sequence ID" value="CAA6823253.1"/>
    <property type="molecule type" value="Genomic_DNA"/>
</dbReference>
<dbReference type="AlphaFoldDB" id="A0A6S6U2Y7"/>
<feature type="domain" description="N-acetyltransferase" evidence="1">
    <location>
        <begin position="1"/>
        <end position="132"/>
    </location>
</feature>